<evidence type="ECO:0000313" key="1">
    <source>
        <dbReference type="EMBL" id="ACN15984.1"/>
    </source>
</evidence>
<gene>
    <name evidence="1" type="ordered locus">HRM2_28960</name>
</gene>
<dbReference type="AlphaFoldDB" id="C0QJV8"/>
<dbReference type="EMBL" id="CP001087">
    <property type="protein sequence ID" value="ACN15984.1"/>
    <property type="molecule type" value="Genomic_DNA"/>
</dbReference>
<accession>C0QJV8</accession>
<protein>
    <submittedName>
        <fullName evidence="1">Uncharacterized protein</fullName>
    </submittedName>
</protein>
<reference evidence="1 2" key="1">
    <citation type="journal article" date="2009" name="Environ. Microbiol.">
        <title>Genome sequence of Desulfobacterium autotrophicum HRM2, a marine sulfate reducer oxidizing organic carbon completely to carbon dioxide.</title>
        <authorList>
            <person name="Strittmatter A.W."/>
            <person name="Liesegang H."/>
            <person name="Rabus R."/>
            <person name="Decker I."/>
            <person name="Amann J."/>
            <person name="Andres S."/>
            <person name="Henne A."/>
            <person name="Fricke W.F."/>
            <person name="Martinez-Arias R."/>
            <person name="Bartels D."/>
            <person name="Goesmann A."/>
            <person name="Krause L."/>
            <person name="Puehler A."/>
            <person name="Klenk H.P."/>
            <person name="Richter M."/>
            <person name="Schuler M."/>
            <person name="Gloeckner F.O."/>
            <person name="Meyerdierks A."/>
            <person name="Gottschalk G."/>
            <person name="Amann R."/>
        </authorList>
    </citation>
    <scope>NUCLEOTIDE SEQUENCE [LARGE SCALE GENOMIC DNA]</scope>
    <source>
        <strain evidence="2">ATCC 43914 / DSM 3382 / HRM2</strain>
    </source>
</reference>
<evidence type="ECO:0000313" key="2">
    <source>
        <dbReference type="Proteomes" id="UP000000442"/>
    </source>
</evidence>
<dbReference type="Proteomes" id="UP000000442">
    <property type="component" value="Chromosome"/>
</dbReference>
<keyword evidence="2" id="KW-1185">Reference proteome</keyword>
<sequence>MDKGRFPPGTGIKNSHTAPVSFFSPVIFKREGNNDTVSHILPAVSSFPAPISFGFYRAGSSALVGGYTVHTISRFNVLFQNRKYDGSAWHRYCLLLSLYIKYRLFVRILDKNFLLVVGSSRFHKFKGIMIFCAEIKLMVLPMGKGGSLL</sequence>
<proteinExistence type="predicted"/>
<organism evidence="1 2">
    <name type="scientific">Desulforapulum autotrophicum (strain ATCC 43914 / DSM 3382 / VKM B-1955 / HRM2)</name>
    <name type="common">Desulfobacterium autotrophicum</name>
    <dbReference type="NCBI Taxonomy" id="177437"/>
    <lineage>
        <taxon>Bacteria</taxon>
        <taxon>Pseudomonadati</taxon>
        <taxon>Thermodesulfobacteriota</taxon>
        <taxon>Desulfobacteria</taxon>
        <taxon>Desulfobacterales</taxon>
        <taxon>Desulfobacteraceae</taxon>
        <taxon>Desulforapulum</taxon>
    </lineage>
</organism>
<name>C0QJV8_DESAH</name>
<dbReference type="KEGG" id="dat:HRM2_28960"/>
<dbReference type="HOGENOM" id="CLU_1746665_0_0_7"/>